<dbReference type="Proteomes" id="UP000485058">
    <property type="component" value="Unassembled WGS sequence"/>
</dbReference>
<organism evidence="3 4">
    <name type="scientific">Haematococcus lacustris</name>
    <name type="common">Green alga</name>
    <name type="synonym">Haematococcus pluvialis</name>
    <dbReference type="NCBI Taxonomy" id="44745"/>
    <lineage>
        <taxon>Eukaryota</taxon>
        <taxon>Viridiplantae</taxon>
        <taxon>Chlorophyta</taxon>
        <taxon>core chlorophytes</taxon>
        <taxon>Chlorophyceae</taxon>
        <taxon>CS clade</taxon>
        <taxon>Chlamydomonadales</taxon>
        <taxon>Haematococcaceae</taxon>
        <taxon>Haematococcus</taxon>
    </lineage>
</organism>
<name>A0A699YX30_HAELA</name>
<dbReference type="AlphaFoldDB" id="A0A699YX30"/>
<protein>
    <submittedName>
        <fullName evidence="3">Extracellular matrix glycoprotein pherophorin-V32</fullName>
    </submittedName>
</protein>
<keyword evidence="1" id="KW-0732">Signal</keyword>
<gene>
    <name evidence="3" type="ORF">HaLaN_02391</name>
</gene>
<keyword evidence="4" id="KW-1185">Reference proteome</keyword>
<evidence type="ECO:0000259" key="2">
    <source>
        <dbReference type="Pfam" id="PF12499"/>
    </source>
</evidence>
<feature type="chain" id="PRO_5025496864" evidence="1">
    <location>
        <begin position="26"/>
        <end position="153"/>
    </location>
</feature>
<proteinExistence type="predicted"/>
<evidence type="ECO:0000313" key="4">
    <source>
        <dbReference type="Proteomes" id="UP000485058"/>
    </source>
</evidence>
<feature type="signal peptide" evidence="1">
    <location>
        <begin position="1"/>
        <end position="25"/>
    </location>
</feature>
<sequence>MRRDQRTWLLTAWFVITTLLCSGNGQEISSDDFPVPTEPPQTTEEVAALNSFPYCQCSDYRCGSSPYRLTPPSVTASATTTRLCYTFSPYADMHTIGTLSTINFRVVSVAVGTQLGTPACDGADLAEIKLYVDNATVSTLAGATFNGNAILVL</sequence>
<dbReference type="EMBL" id="BLLF01000103">
    <property type="protein sequence ID" value="GFH07572.1"/>
    <property type="molecule type" value="Genomic_DNA"/>
</dbReference>
<dbReference type="InterPro" id="IPR024616">
    <property type="entry name" value="Pherophorin"/>
</dbReference>
<feature type="domain" description="Pherophorin" evidence="2">
    <location>
        <begin position="52"/>
        <end position="149"/>
    </location>
</feature>
<evidence type="ECO:0000256" key="1">
    <source>
        <dbReference type="SAM" id="SignalP"/>
    </source>
</evidence>
<comment type="caution">
    <text evidence="3">The sequence shown here is derived from an EMBL/GenBank/DDBJ whole genome shotgun (WGS) entry which is preliminary data.</text>
</comment>
<dbReference type="Pfam" id="PF12499">
    <property type="entry name" value="DUF3707"/>
    <property type="match status" value="1"/>
</dbReference>
<accession>A0A699YX30</accession>
<evidence type="ECO:0000313" key="3">
    <source>
        <dbReference type="EMBL" id="GFH07572.1"/>
    </source>
</evidence>
<reference evidence="3 4" key="1">
    <citation type="submission" date="2020-02" db="EMBL/GenBank/DDBJ databases">
        <title>Draft genome sequence of Haematococcus lacustris strain NIES-144.</title>
        <authorList>
            <person name="Morimoto D."/>
            <person name="Nakagawa S."/>
            <person name="Yoshida T."/>
            <person name="Sawayama S."/>
        </authorList>
    </citation>
    <scope>NUCLEOTIDE SEQUENCE [LARGE SCALE GENOMIC DNA]</scope>
    <source>
        <strain evidence="3 4">NIES-144</strain>
    </source>
</reference>